<gene>
    <name evidence="2" type="ORF">OMW55_02350</name>
</gene>
<dbReference type="SFLD" id="SFLDG01212">
    <property type="entry name" value="Phytoene_synthase_like"/>
    <property type="match status" value="1"/>
</dbReference>
<evidence type="ECO:0000313" key="3">
    <source>
        <dbReference type="Proteomes" id="UP001526246"/>
    </source>
</evidence>
<dbReference type="InterPro" id="IPR008949">
    <property type="entry name" value="Isoprenoid_synthase_dom_sf"/>
</dbReference>
<evidence type="ECO:0000256" key="1">
    <source>
        <dbReference type="ARBA" id="ARBA00022679"/>
    </source>
</evidence>
<dbReference type="SUPFAM" id="SSF48576">
    <property type="entry name" value="Terpenoid synthases"/>
    <property type="match status" value="1"/>
</dbReference>
<sequence>MSASDDRSRLVQAALASISVGSKSFRFASQLFDQPTRERSWLLYSWCRACDDVTDGQTLGHDAVAVNDPAARIEFLRHRTAQALAGEPTGIVPFEALRTVAAECAIPPAVANDHLAGFERDAAGWRPQTTDDLLSYCYQVAGAVGVMMAHVMGVKSGETDTLDRAADLGIAFQLANIARDIVEDARVGRVYLPTEWLEAEGLTGADLADPKHRSALARITRRLSDMADAYRRSARVGAARLPFRSRWAVLSASGIYGEVATKAASLGPRAWDSRISTGKGEKAALVMDAFSESLWPVRPAPRDGLWTRPRHDPSAP</sequence>
<protein>
    <submittedName>
        <fullName evidence="2">Phytoene/squalene synthase family protein</fullName>
    </submittedName>
</protein>
<dbReference type="RefSeq" id="WP_264880520.1">
    <property type="nucleotide sequence ID" value="NZ_JAPDOB010000001.1"/>
</dbReference>
<dbReference type="EMBL" id="JAPDOB010000001">
    <property type="protein sequence ID" value="MCW3796651.1"/>
    <property type="molecule type" value="Genomic_DNA"/>
</dbReference>
<dbReference type="SFLD" id="SFLDS00005">
    <property type="entry name" value="Isoprenoid_Synthase_Type_I"/>
    <property type="match status" value="1"/>
</dbReference>
<dbReference type="Gene3D" id="1.10.600.10">
    <property type="entry name" value="Farnesyl Diphosphate Synthase"/>
    <property type="match status" value="1"/>
</dbReference>
<name>A0ABT3JC88_9SPHN</name>
<comment type="caution">
    <text evidence="2">The sequence shown here is derived from an EMBL/GenBank/DDBJ whole genome shotgun (WGS) entry which is preliminary data.</text>
</comment>
<keyword evidence="1" id="KW-0808">Transferase</keyword>
<proteinExistence type="predicted"/>
<dbReference type="CDD" id="cd00683">
    <property type="entry name" value="Trans_IPPS_HH"/>
    <property type="match status" value="1"/>
</dbReference>
<dbReference type="InterPro" id="IPR044843">
    <property type="entry name" value="Trans_IPPS_bact-type"/>
</dbReference>
<organism evidence="2 3">
    <name type="scientific">Sphingomonas arvum</name>
    <dbReference type="NCBI Taxonomy" id="2992113"/>
    <lineage>
        <taxon>Bacteria</taxon>
        <taxon>Pseudomonadati</taxon>
        <taxon>Pseudomonadota</taxon>
        <taxon>Alphaproteobacteria</taxon>
        <taxon>Sphingomonadales</taxon>
        <taxon>Sphingomonadaceae</taxon>
        <taxon>Sphingomonas</taxon>
    </lineage>
</organism>
<dbReference type="Pfam" id="PF00494">
    <property type="entry name" value="SQS_PSY"/>
    <property type="match status" value="1"/>
</dbReference>
<accession>A0ABT3JC88</accession>
<reference evidence="2 3" key="1">
    <citation type="submission" date="2022-10" db="EMBL/GenBank/DDBJ databases">
        <title>Sphingomonas sp.</title>
        <authorList>
            <person name="Jin C."/>
        </authorList>
    </citation>
    <scope>NUCLEOTIDE SEQUENCE [LARGE SCALE GENOMIC DNA]</scope>
    <source>
        <strain evidence="2 3">BN140010</strain>
    </source>
</reference>
<dbReference type="InterPro" id="IPR019845">
    <property type="entry name" value="Squalene/phytoene_synthase_CS"/>
</dbReference>
<dbReference type="InterPro" id="IPR002060">
    <property type="entry name" value="Squ/phyt_synthse"/>
</dbReference>
<dbReference type="PROSITE" id="PS01044">
    <property type="entry name" value="SQUALEN_PHYTOEN_SYN_1"/>
    <property type="match status" value="1"/>
</dbReference>
<keyword evidence="3" id="KW-1185">Reference proteome</keyword>
<dbReference type="InterPro" id="IPR033904">
    <property type="entry name" value="Trans_IPPS_HH"/>
</dbReference>
<evidence type="ECO:0000313" key="2">
    <source>
        <dbReference type="EMBL" id="MCW3796651.1"/>
    </source>
</evidence>
<dbReference type="Proteomes" id="UP001526246">
    <property type="component" value="Unassembled WGS sequence"/>
</dbReference>
<dbReference type="SFLD" id="SFLDG01018">
    <property type="entry name" value="Squalene/Phytoene_Synthase_Lik"/>
    <property type="match status" value="1"/>
</dbReference>
<dbReference type="PANTHER" id="PTHR31480">
    <property type="entry name" value="BIFUNCTIONAL LYCOPENE CYCLASE/PHYTOENE SYNTHASE"/>
    <property type="match status" value="1"/>
</dbReference>
<dbReference type="PROSITE" id="PS01045">
    <property type="entry name" value="SQUALEN_PHYTOEN_SYN_2"/>
    <property type="match status" value="1"/>
</dbReference>